<proteinExistence type="predicted"/>
<evidence type="ECO:0000259" key="2">
    <source>
        <dbReference type="SMART" id="SM00894"/>
    </source>
</evidence>
<keyword evidence="4" id="KW-1185">Reference proteome</keyword>
<organism evidence="3 4">
    <name type="scientific">Allonocardiopsis opalescens</name>
    <dbReference type="NCBI Taxonomy" id="1144618"/>
    <lineage>
        <taxon>Bacteria</taxon>
        <taxon>Bacillati</taxon>
        <taxon>Actinomycetota</taxon>
        <taxon>Actinomycetes</taxon>
        <taxon>Streptosporangiales</taxon>
        <taxon>Allonocardiopsis</taxon>
    </lineage>
</organism>
<protein>
    <submittedName>
        <fullName evidence="3">Excalibur calcium-binding domain-containing protein</fullName>
    </submittedName>
</protein>
<feature type="compositionally biased region" description="Basic and acidic residues" evidence="1">
    <location>
        <begin position="141"/>
        <end position="152"/>
    </location>
</feature>
<feature type="region of interest" description="Disordered" evidence="1">
    <location>
        <begin position="86"/>
        <end position="114"/>
    </location>
</feature>
<dbReference type="RefSeq" id="WP_245930489.1">
    <property type="nucleotide sequence ID" value="NZ_PVZC01000010.1"/>
</dbReference>
<evidence type="ECO:0000313" key="3">
    <source>
        <dbReference type="EMBL" id="PRX92337.1"/>
    </source>
</evidence>
<dbReference type="SMART" id="SM00894">
    <property type="entry name" value="Excalibur"/>
    <property type="match status" value="1"/>
</dbReference>
<dbReference type="InterPro" id="IPR008613">
    <property type="entry name" value="Excalibur_Ca-bd_domain"/>
</dbReference>
<evidence type="ECO:0000256" key="1">
    <source>
        <dbReference type="SAM" id="MobiDB-lite"/>
    </source>
</evidence>
<feature type="domain" description="Excalibur calcium-binding" evidence="2">
    <location>
        <begin position="116"/>
        <end position="152"/>
    </location>
</feature>
<comment type="caution">
    <text evidence="3">The sequence shown here is derived from an EMBL/GenBank/DDBJ whole genome shotgun (WGS) entry which is preliminary data.</text>
</comment>
<dbReference type="Proteomes" id="UP000237846">
    <property type="component" value="Unassembled WGS sequence"/>
</dbReference>
<reference evidence="3 4" key="1">
    <citation type="submission" date="2018-03" db="EMBL/GenBank/DDBJ databases">
        <title>Genomic Encyclopedia of Archaeal and Bacterial Type Strains, Phase II (KMG-II): from individual species to whole genera.</title>
        <authorList>
            <person name="Goeker M."/>
        </authorList>
    </citation>
    <scope>NUCLEOTIDE SEQUENCE [LARGE SCALE GENOMIC DNA]</scope>
    <source>
        <strain evidence="3 4">DSM 45601</strain>
    </source>
</reference>
<dbReference type="EMBL" id="PVZC01000010">
    <property type="protein sequence ID" value="PRX92337.1"/>
    <property type="molecule type" value="Genomic_DNA"/>
</dbReference>
<dbReference type="AlphaFoldDB" id="A0A2T0PTV9"/>
<dbReference type="Pfam" id="PF05901">
    <property type="entry name" value="Excalibur"/>
    <property type="match status" value="1"/>
</dbReference>
<sequence>MNPPPFAPGNRPPASDTRTARQVVLGCAVAALGAAWLVSCAGWVAAAGGSEAAGPAPRATVTATATATATATRTREVEVTVTETRTVTERAEAQPAPEAEPEPDPAPAEEPAAPAYFANCDAARAAGAAPVRAGDPGYGPHLDRDGDGVVCE</sequence>
<name>A0A2T0PTV9_9ACTN</name>
<feature type="region of interest" description="Disordered" evidence="1">
    <location>
        <begin position="128"/>
        <end position="152"/>
    </location>
</feature>
<accession>A0A2T0PTV9</accession>
<evidence type="ECO:0000313" key="4">
    <source>
        <dbReference type="Proteomes" id="UP000237846"/>
    </source>
</evidence>
<gene>
    <name evidence="3" type="ORF">CLV72_11097</name>
</gene>